<evidence type="ECO:0000256" key="4">
    <source>
        <dbReference type="ARBA" id="ARBA00023136"/>
    </source>
</evidence>
<evidence type="ECO:0000256" key="1">
    <source>
        <dbReference type="ARBA" id="ARBA00004141"/>
    </source>
</evidence>
<organism evidence="7">
    <name type="scientific">marine metagenome</name>
    <dbReference type="NCBI Taxonomy" id="408172"/>
    <lineage>
        <taxon>unclassified sequences</taxon>
        <taxon>metagenomes</taxon>
        <taxon>ecological metagenomes</taxon>
    </lineage>
</organism>
<evidence type="ECO:0000256" key="2">
    <source>
        <dbReference type="ARBA" id="ARBA00022692"/>
    </source>
</evidence>
<comment type="subcellular location">
    <subcellularLocation>
        <location evidence="1">Membrane</location>
        <topology evidence="1">Multi-pass membrane protein</topology>
    </subcellularLocation>
</comment>
<keyword evidence="3 6" id="KW-1133">Transmembrane helix</keyword>
<dbReference type="EMBL" id="UINC01003105">
    <property type="protein sequence ID" value="SVA03395.1"/>
    <property type="molecule type" value="Genomic_DNA"/>
</dbReference>
<feature type="transmembrane region" description="Helical" evidence="6">
    <location>
        <begin position="239"/>
        <end position="258"/>
    </location>
</feature>
<feature type="transmembrane region" description="Helical" evidence="6">
    <location>
        <begin position="61"/>
        <end position="84"/>
    </location>
</feature>
<name>A0A381SH67_9ZZZZ</name>
<evidence type="ECO:0008006" key="8">
    <source>
        <dbReference type="Google" id="ProtNLM"/>
    </source>
</evidence>
<dbReference type="GO" id="GO:0005886">
    <property type="term" value="C:plasma membrane"/>
    <property type="evidence" value="ECO:0007669"/>
    <property type="project" value="TreeGrafter"/>
</dbReference>
<comment type="similarity">
    <text evidence="5">Belongs to the FNT transporter (TC 1.A.16) family.</text>
</comment>
<dbReference type="InterPro" id="IPR000292">
    <property type="entry name" value="For/NO2_transpt"/>
</dbReference>
<reference evidence="7" key="1">
    <citation type="submission" date="2018-05" db="EMBL/GenBank/DDBJ databases">
        <authorList>
            <person name="Lanie J.A."/>
            <person name="Ng W.-L."/>
            <person name="Kazmierczak K.M."/>
            <person name="Andrzejewski T.M."/>
            <person name="Davidsen T.M."/>
            <person name="Wayne K.J."/>
            <person name="Tettelin H."/>
            <person name="Glass J.I."/>
            <person name="Rusch D."/>
            <person name="Podicherti R."/>
            <person name="Tsui H.-C.T."/>
            <person name="Winkler M.E."/>
        </authorList>
    </citation>
    <scope>NUCLEOTIDE SEQUENCE</scope>
</reference>
<dbReference type="Gene3D" id="1.20.1080.10">
    <property type="entry name" value="Glycerol uptake facilitator protein"/>
    <property type="match status" value="1"/>
</dbReference>
<keyword evidence="4 6" id="KW-0472">Membrane</keyword>
<feature type="transmembrane region" description="Helical" evidence="6">
    <location>
        <begin position="213"/>
        <end position="233"/>
    </location>
</feature>
<evidence type="ECO:0000313" key="7">
    <source>
        <dbReference type="EMBL" id="SVA03395.1"/>
    </source>
</evidence>
<evidence type="ECO:0000256" key="5">
    <source>
        <dbReference type="ARBA" id="ARBA00049660"/>
    </source>
</evidence>
<dbReference type="GO" id="GO:0015499">
    <property type="term" value="F:formate transmembrane transporter activity"/>
    <property type="evidence" value="ECO:0007669"/>
    <property type="project" value="TreeGrafter"/>
</dbReference>
<dbReference type="Pfam" id="PF01226">
    <property type="entry name" value="Form_Nir_trans"/>
    <property type="match status" value="1"/>
</dbReference>
<dbReference type="PANTHER" id="PTHR30520:SF6">
    <property type="entry name" value="FORMATE_NITRATE FAMILY TRANSPORTER (EUROFUNG)"/>
    <property type="match status" value="1"/>
</dbReference>
<gene>
    <name evidence="7" type="ORF">METZ01_LOCUS56249</name>
</gene>
<evidence type="ECO:0000256" key="3">
    <source>
        <dbReference type="ARBA" id="ARBA00022989"/>
    </source>
</evidence>
<dbReference type="AlphaFoldDB" id="A0A381SH67"/>
<evidence type="ECO:0000256" key="6">
    <source>
        <dbReference type="SAM" id="Phobius"/>
    </source>
</evidence>
<sequence>MDYVKPNELIADSLQAAEKKACLPVRDLLIRGFLAGSFLGFATSLTIIIRAQGLPPFVGAAVFPVGFVLLVLLGLELATGNFALLPKGIADGRVKWSQLWRNWCWVYLANLIGSVFYGILFFLSITSFGTEDGGTSAELVRQIAEKKTLSYEAIGAYGWGTAVVKAILANWMVTVGTMMAFVSRSTIGKIAAMWLPITIFFAHGYEHSIVNMFLIPTGILFGSPISISEWWWWNQIPVTLGNIFGGAVFTGIALLFTYKPTS</sequence>
<accession>A0A381SH67</accession>
<proteinExistence type="inferred from homology"/>
<feature type="transmembrane region" description="Helical" evidence="6">
    <location>
        <begin position="28"/>
        <end position="49"/>
    </location>
</feature>
<protein>
    <recommendedName>
        <fullName evidence="8">Formate transporter</fullName>
    </recommendedName>
</protein>
<keyword evidence="2 6" id="KW-0812">Transmembrane</keyword>
<dbReference type="PANTHER" id="PTHR30520">
    <property type="entry name" value="FORMATE TRANSPORTER-RELATED"/>
    <property type="match status" value="1"/>
</dbReference>
<feature type="transmembrane region" description="Helical" evidence="6">
    <location>
        <begin position="105"/>
        <end position="125"/>
    </location>
</feature>
<dbReference type="InterPro" id="IPR023271">
    <property type="entry name" value="Aquaporin-like"/>
</dbReference>